<protein>
    <recommendedName>
        <fullName evidence="6">SP-RING-type domain-containing protein</fullName>
    </recommendedName>
</protein>
<dbReference type="PANTHER" id="PTHR10782:SF4">
    <property type="entry name" value="TONALLI, ISOFORM E"/>
    <property type="match status" value="1"/>
</dbReference>
<dbReference type="GO" id="GO:0061665">
    <property type="term" value="F:SUMO ligase activity"/>
    <property type="evidence" value="ECO:0007669"/>
    <property type="project" value="TreeGrafter"/>
</dbReference>
<feature type="compositionally biased region" description="Basic residues" evidence="5">
    <location>
        <begin position="266"/>
        <end position="276"/>
    </location>
</feature>
<dbReference type="GO" id="GO:0000785">
    <property type="term" value="C:chromatin"/>
    <property type="evidence" value="ECO:0007669"/>
    <property type="project" value="TreeGrafter"/>
</dbReference>
<dbReference type="Pfam" id="PF02891">
    <property type="entry name" value="zf-MIZ"/>
    <property type="match status" value="1"/>
</dbReference>
<gene>
    <name evidence="7" type="ORF">ATC70_013455</name>
</gene>
<dbReference type="InterPro" id="IPR013083">
    <property type="entry name" value="Znf_RING/FYVE/PHD"/>
</dbReference>
<feature type="region of interest" description="Disordered" evidence="5">
    <location>
        <begin position="238"/>
        <end position="278"/>
    </location>
</feature>
<evidence type="ECO:0000256" key="1">
    <source>
        <dbReference type="ARBA" id="ARBA00022723"/>
    </source>
</evidence>
<feature type="domain" description="SP-RING-type" evidence="6">
    <location>
        <begin position="417"/>
        <end position="501"/>
    </location>
</feature>
<dbReference type="Proteomes" id="UP001304243">
    <property type="component" value="Unassembled WGS sequence"/>
</dbReference>
<sequence length="584" mass="67152">MNFALYKRRKLRQKPNILTVEQSQELGHLAGNKLMKNVADQGLIPINLFRLRKRKLEAIYSYLFNHQLTHDKEPAIEALQTHQLAEYLLNTIYPGYPACKAKNLAYTDYRECREKEVGQISPLAYDYVPTTEVYDRLDEIHRVDVNWQEDYKSIPSVDLSVPSIKKSLERIRIAHNNKSTDGIEYHLCFWNSTRTLIKPQCKSLQLNSEEIWTEHKERVVSEGFMHIDITDELKKCLARQPRKTVNGNTQSHDNSMPSTRPSPHIASHHSSTKTKASKMAVSIATTTPTSVMDQTKPIEDSASTLNEYQPKPERMIKLQVELHDNEEFNISHISISAVVKKSTNEMVCELYLQATTECISRSIRKSTFPLDTQQITIHLLKQYHQAEGPEAKLKNAETIFMTCQSNTTLSISTETSSEEEYEEGELNETVSLIDLTTGNRIQHPVKSLHCRHRTCFDAASFFNHHADIKLWHCPICLVHIKSFEELRIDYTTKEALNQHPGEDKLFIFGDTLISENELFGEASLLMDNLNDRLIIDIDDDEEDAQGQEHSEKHRLGKRAVHTNQNGSTKSHSTQKRYRTLTHVM</sequence>
<evidence type="ECO:0000259" key="6">
    <source>
        <dbReference type="PROSITE" id="PS51044"/>
    </source>
</evidence>
<dbReference type="RefSeq" id="XP_064675498.1">
    <property type="nucleotide sequence ID" value="XM_064832619.1"/>
</dbReference>
<keyword evidence="3" id="KW-0862">Zinc</keyword>
<dbReference type="Gene3D" id="3.30.40.10">
    <property type="entry name" value="Zinc/RING finger domain, C3HC4 (zinc finger)"/>
    <property type="match status" value="1"/>
</dbReference>
<feature type="compositionally biased region" description="Polar residues" evidence="5">
    <location>
        <begin position="561"/>
        <end position="571"/>
    </location>
</feature>
<dbReference type="EMBL" id="JASEJX010000043">
    <property type="protein sequence ID" value="KAK4508832.1"/>
    <property type="molecule type" value="Genomic_DNA"/>
</dbReference>
<dbReference type="GeneID" id="89957141"/>
<evidence type="ECO:0000256" key="4">
    <source>
        <dbReference type="PROSITE-ProRule" id="PRU00452"/>
    </source>
</evidence>
<evidence type="ECO:0000256" key="5">
    <source>
        <dbReference type="SAM" id="MobiDB-lite"/>
    </source>
</evidence>
<dbReference type="GO" id="GO:0008270">
    <property type="term" value="F:zinc ion binding"/>
    <property type="evidence" value="ECO:0007669"/>
    <property type="project" value="UniProtKB-KW"/>
</dbReference>
<comment type="caution">
    <text evidence="7">The sequence shown here is derived from an EMBL/GenBank/DDBJ whole genome shotgun (WGS) entry which is preliminary data.</text>
</comment>
<evidence type="ECO:0000256" key="3">
    <source>
        <dbReference type="ARBA" id="ARBA00022833"/>
    </source>
</evidence>
<dbReference type="PROSITE" id="PS51044">
    <property type="entry name" value="ZF_SP_RING"/>
    <property type="match status" value="1"/>
</dbReference>
<evidence type="ECO:0000256" key="2">
    <source>
        <dbReference type="ARBA" id="ARBA00022771"/>
    </source>
</evidence>
<accession>A0AAN7D1U7</accession>
<feature type="compositionally biased region" description="Basic residues" evidence="5">
    <location>
        <begin position="572"/>
        <end position="584"/>
    </location>
</feature>
<organism evidence="7 8">
    <name type="scientific">Mucor velutinosus</name>
    <dbReference type="NCBI Taxonomy" id="708070"/>
    <lineage>
        <taxon>Eukaryota</taxon>
        <taxon>Fungi</taxon>
        <taxon>Fungi incertae sedis</taxon>
        <taxon>Mucoromycota</taxon>
        <taxon>Mucoromycotina</taxon>
        <taxon>Mucoromycetes</taxon>
        <taxon>Mucorales</taxon>
        <taxon>Mucorineae</taxon>
        <taxon>Mucoraceae</taxon>
        <taxon>Mucor</taxon>
    </lineage>
</organism>
<feature type="region of interest" description="Disordered" evidence="5">
    <location>
        <begin position="541"/>
        <end position="584"/>
    </location>
</feature>
<dbReference type="InterPro" id="IPR004181">
    <property type="entry name" value="Znf_MIZ"/>
</dbReference>
<dbReference type="GO" id="GO:0016925">
    <property type="term" value="P:protein sumoylation"/>
    <property type="evidence" value="ECO:0007669"/>
    <property type="project" value="TreeGrafter"/>
</dbReference>
<evidence type="ECO:0000313" key="8">
    <source>
        <dbReference type="Proteomes" id="UP001304243"/>
    </source>
</evidence>
<reference evidence="7 8" key="1">
    <citation type="submission" date="2022-11" db="EMBL/GenBank/DDBJ databases">
        <title>Mucor velutinosus strain NIH1002 WGS.</title>
        <authorList>
            <person name="Subramanian P."/>
            <person name="Mullikin J.C."/>
            <person name="Segre J.A."/>
            <person name="Zelazny A.M."/>
        </authorList>
    </citation>
    <scope>NUCLEOTIDE SEQUENCE [LARGE SCALE GENOMIC DNA]</scope>
    <source>
        <strain evidence="7 8">NIH1002</strain>
    </source>
</reference>
<evidence type="ECO:0000313" key="7">
    <source>
        <dbReference type="EMBL" id="KAK4508832.1"/>
    </source>
</evidence>
<proteinExistence type="predicted"/>
<feature type="compositionally biased region" description="Polar residues" evidence="5">
    <location>
        <begin position="243"/>
        <end position="261"/>
    </location>
</feature>
<keyword evidence="8" id="KW-1185">Reference proteome</keyword>
<keyword evidence="2 4" id="KW-0863">Zinc-finger</keyword>
<name>A0AAN7D1U7_9FUNG</name>
<dbReference type="AlphaFoldDB" id="A0AAN7D1U7"/>
<keyword evidence="1" id="KW-0479">Metal-binding</keyword>
<dbReference type="PANTHER" id="PTHR10782">
    <property type="entry name" value="ZINC FINGER MIZ DOMAIN-CONTAINING PROTEIN"/>
    <property type="match status" value="1"/>
</dbReference>